<feature type="modified residue" description="N6-(pyridoxal phosphate)lysine" evidence="10">
    <location>
        <position position="39"/>
    </location>
</feature>
<comment type="cofactor">
    <cofactor evidence="1 9 11">
        <name>pyridoxal 5'-phosphate</name>
        <dbReference type="ChEBI" id="CHEBI:597326"/>
    </cofactor>
</comment>
<organism evidence="13 14">
    <name type="scientific">Oceanithermus profundus (strain DSM 14977 / NBRC 100410 / VKM B-2274 / 506)</name>
    <dbReference type="NCBI Taxonomy" id="670487"/>
    <lineage>
        <taxon>Bacteria</taxon>
        <taxon>Thermotogati</taxon>
        <taxon>Deinococcota</taxon>
        <taxon>Deinococci</taxon>
        <taxon>Thermales</taxon>
        <taxon>Thermaceae</taxon>
        <taxon>Oceanithermus</taxon>
    </lineage>
</organism>
<evidence type="ECO:0000256" key="5">
    <source>
        <dbReference type="ARBA" id="ARBA00022679"/>
    </source>
</evidence>
<gene>
    <name evidence="13" type="ordered locus">Ocepr_0600</name>
</gene>
<dbReference type="PROSITE" id="PS00901">
    <property type="entry name" value="CYS_SYNTHASE"/>
    <property type="match status" value="1"/>
</dbReference>
<dbReference type="PANTHER" id="PTHR10314">
    <property type="entry name" value="CYSTATHIONINE BETA-SYNTHASE"/>
    <property type="match status" value="1"/>
</dbReference>
<name>E4U755_OCEP5</name>
<keyword evidence="14" id="KW-1185">Reference proteome</keyword>
<keyword evidence="7 11" id="KW-0198">Cysteine biosynthesis</keyword>
<evidence type="ECO:0000256" key="9">
    <source>
        <dbReference type="PIRSR" id="PIRSR605856-50"/>
    </source>
</evidence>
<evidence type="ECO:0000256" key="10">
    <source>
        <dbReference type="PIRSR" id="PIRSR605856-51"/>
    </source>
</evidence>
<evidence type="ECO:0000256" key="1">
    <source>
        <dbReference type="ARBA" id="ARBA00001933"/>
    </source>
</evidence>
<dbReference type="InterPro" id="IPR005856">
    <property type="entry name" value="Cys_synth"/>
</dbReference>
<dbReference type="PROSITE" id="PS00165">
    <property type="entry name" value="DEHYDRATASE_SER_THR"/>
    <property type="match status" value="1"/>
</dbReference>
<comment type="similarity">
    <text evidence="2 11">Belongs to the cysteine synthase/cystathionine beta-synthase family.</text>
</comment>
<keyword evidence="5 11" id="KW-0808">Transferase</keyword>
<dbReference type="EC" id="2.5.1.47" evidence="3 11"/>
<dbReference type="EMBL" id="CP002361">
    <property type="protein sequence ID" value="ADR36058.1"/>
    <property type="molecule type" value="Genomic_DNA"/>
</dbReference>
<evidence type="ECO:0000256" key="4">
    <source>
        <dbReference type="ARBA" id="ARBA00022605"/>
    </source>
</evidence>
<dbReference type="HOGENOM" id="CLU_021018_1_0_0"/>
<dbReference type="InterPro" id="IPR005859">
    <property type="entry name" value="CysK"/>
</dbReference>
<sequence>MELEHAIGNTPMVRLRRLTEGGAEVWVKLEGANPGGSIKDRAAWGMVRGAEERGELRPGSGQWIVEATSGNTGIGLAMIAAARGYRYLNVSTEGLSPERRAILRAYGAELEFVPSAEGMRGARERARRIAEENGAWWADQFANPDNPRAHERGTGPEIWRQTQGRVDALVWGTGTGGTISGCARYLKAKNPDLLVVALEPATHQAIAGGPLEGHAFQGMGPGFVPENLDLSLVDEVWPVPRDPAFELGRRLWREEGLLLGLSSMANLWAALRLAQRLGPDKRVVTLSADSGLKYLNVAPYADA</sequence>
<evidence type="ECO:0000313" key="14">
    <source>
        <dbReference type="Proteomes" id="UP000008722"/>
    </source>
</evidence>
<evidence type="ECO:0000256" key="8">
    <source>
        <dbReference type="ARBA" id="ARBA00047931"/>
    </source>
</evidence>
<feature type="binding site" evidence="9">
    <location>
        <position position="71"/>
    </location>
    <ligand>
        <name>pyridoxal 5'-phosphate</name>
        <dbReference type="ChEBI" id="CHEBI:597326"/>
    </ligand>
</feature>
<evidence type="ECO:0000256" key="3">
    <source>
        <dbReference type="ARBA" id="ARBA00012681"/>
    </source>
</evidence>
<dbReference type="InterPro" id="IPR050214">
    <property type="entry name" value="Cys_Synth/Cystath_Beta-Synth"/>
</dbReference>
<evidence type="ECO:0000256" key="7">
    <source>
        <dbReference type="ARBA" id="ARBA00023192"/>
    </source>
</evidence>
<dbReference type="Pfam" id="PF00291">
    <property type="entry name" value="PALP"/>
    <property type="match status" value="1"/>
</dbReference>
<dbReference type="STRING" id="670487.Ocepr_0600"/>
<keyword evidence="6 9" id="KW-0663">Pyridoxal phosphate</keyword>
<feature type="binding site" evidence="9">
    <location>
        <begin position="174"/>
        <end position="178"/>
    </location>
    <ligand>
        <name>pyridoxal 5'-phosphate</name>
        <dbReference type="ChEBI" id="CHEBI:597326"/>
    </ligand>
</feature>
<dbReference type="NCBIfam" id="TIGR01136">
    <property type="entry name" value="cysKM"/>
    <property type="match status" value="1"/>
</dbReference>
<accession>E4U755</accession>
<dbReference type="KEGG" id="opr:Ocepr_0600"/>
<dbReference type="Proteomes" id="UP000008722">
    <property type="component" value="Chromosome"/>
</dbReference>
<dbReference type="SUPFAM" id="SSF53686">
    <property type="entry name" value="Tryptophan synthase beta subunit-like PLP-dependent enzymes"/>
    <property type="match status" value="1"/>
</dbReference>
<feature type="domain" description="Tryptophan synthase beta chain-like PALP" evidence="12">
    <location>
        <begin position="4"/>
        <end position="287"/>
    </location>
</feature>
<evidence type="ECO:0000256" key="6">
    <source>
        <dbReference type="ARBA" id="ARBA00022898"/>
    </source>
</evidence>
<dbReference type="InterPro" id="IPR036052">
    <property type="entry name" value="TrpB-like_PALP_sf"/>
</dbReference>
<dbReference type="Gene3D" id="3.40.50.1100">
    <property type="match status" value="2"/>
</dbReference>
<dbReference type="InterPro" id="IPR001216">
    <property type="entry name" value="P-phosphate_BS"/>
</dbReference>
<dbReference type="InterPro" id="IPR001926">
    <property type="entry name" value="TrpB-like_PALP"/>
</dbReference>
<dbReference type="AlphaFoldDB" id="E4U755"/>
<evidence type="ECO:0000313" key="13">
    <source>
        <dbReference type="EMBL" id="ADR36058.1"/>
    </source>
</evidence>
<reference evidence="14" key="1">
    <citation type="submission" date="2010-11" db="EMBL/GenBank/DDBJ databases">
        <title>The complete sequence of chromosome of Oceanithermus profundus DSM 14977.</title>
        <authorList>
            <consortium name="US DOE Joint Genome Institute (JGI-PGF)"/>
            <person name="Lucas S."/>
            <person name="Copeland A."/>
            <person name="Lapidus A."/>
            <person name="Bruce D."/>
            <person name="Goodwin L."/>
            <person name="Pitluck S."/>
            <person name="Kyrpides N."/>
            <person name="Mavromatis K."/>
            <person name="Pagani I."/>
            <person name="Ivanova N."/>
            <person name="Zhang X."/>
            <person name="Brettin T."/>
            <person name="Detter J.C."/>
            <person name="Tapia R."/>
            <person name="Han C."/>
            <person name="Land M."/>
            <person name="Hauser L."/>
            <person name="Markowitz V."/>
            <person name="Cheng J.-F."/>
            <person name="Hugenholtz P."/>
            <person name="Woyke T."/>
            <person name="Wu D."/>
            <person name="Tindall B."/>
            <person name="Faehnrich R."/>
            <person name="Brambilla E."/>
            <person name="Klenk H.-P."/>
            <person name="Eisen J.A."/>
        </authorList>
    </citation>
    <scope>NUCLEOTIDE SEQUENCE [LARGE SCALE GENOMIC DNA]</scope>
    <source>
        <strain evidence="14">DSM 14977 / NBRC 100410 / VKM B-2274 / 506</strain>
    </source>
</reference>
<dbReference type="NCBIfam" id="TIGR01139">
    <property type="entry name" value="cysK"/>
    <property type="match status" value="1"/>
</dbReference>
<dbReference type="GO" id="GO:0030170">
    <property type="term" value="F:pyridoxal phosphate binding"/>
    <property type="evidence" value="ECO:0007669"/>
    <property type="project" value="InterPro"/>
</dbReference>
<protein>
    <recommendedName>
        <fullName evidence="3 11">Cysteine synthase</fullName>
        <ecNumber evidence="3 11">2.5.1.47</ecNumber>
    </recommendedName>
</protein>
<dbReference type="eggNOG" id="COG0031">
    <property type="taxonomic scope" value="Bacteria"/>
</dbReference>
<dbReference type="FunFam" id="3.40.50.1100:FF:000006">
    <property type="entry name" value="Cysteine synthase"/>
    <property type="match status" value="1"/>
</dbReference>
<dbReference type="OrthoDB" id="9808024at2"/>
<evidence type="ECO:0000256" key="2">
    <source>
        <dbReference type="ARBA" id="ARBA00007103"/>
    </source>
</evidence>
<dbReference type="InterPro" id="IPR000634">
    <property type="entry name" value="Ser/Thr_deHydtase_PyrdxlP-BS"/>
</dbReference>
<reference evidence="13 14" key="2">
    <citation type="journal article" date="2011" name="Stand. Genomic Sci.">
        <title>Complete genome sequence of Oceanithermus profundus type strain (506).</title>
        <authorList>
            <person name="Pati A."/>
            <person name="Zhang X."/>
            <person name="Lapidus A."/>
            <person name="Nolan M."/>
            <person name="Lucas S."/>
            <person name="Del Rio T.G."/>
            <person name="Tice H."/>
            <person name="Cheng J.F."/>
            <person name="Tapia R."/>
            <person name="Han C."/>
            <person name="Goodwin L."/>
            <person name="Pitluck S."/>
            <person name="Liolios K."/>
            <person name="Pagani I."/>
            <person name="Ivanova N."/>
            <person name="Mavromatis K."/>
            <person name="Chen A."/>
            <person name="Palaniappan K."/>
            <person name="Hauser L."/>
            <person name="Jeffries C.D."/>
            <person name="Brambilla E.M."/>
            <person name="Rohl A."/>
            <person name="Mwirichia R."/>
            <person name="Rohde M."/>
            <person name="Tindall B.J."/>
            <person name="Sikorski J."/>
            <person name="Wirth R."/>
            <person name="Goker M."/>
            <person name="Woyke T."/>
            <person name="Detter J.C."/>
            <person name="Bristow J."/>
            <person name="Eisen J.A."/>
            <person name="Markowitz V."/>
            <person name="Hugenholtz P."/>
            <person name="Kyrpides N.C."/>
            <person name="Klenk H.P."/>
            <person name="Land M."/>
        </authorList>
    </citation>
    <scope>NUCLEOTIDE SEQUENCE [LARGE SCALE GENOMIC DNA]</scope>
    <source>
        <strain evidence="14">DSM 14977 / NBRC 100410 / VKM B-2274 / 506</strain>
    </source>
</reference>
<dbReference type="GO" id="GO:0006535">
    <property type="term" value="P:cysteine biosynthetic process from serine"/>
    <property type="evidence" value="ECO:0007669"/>
    <property type="project" value="UniProtKB-UniRule"/>
</dbReference>
<comment type="catalytic activity">
    <reaction evidence="8 11">
        <text>O-acetyl-L-serine + hydrogen sulfide = L-cysteine + acetate</text>
        <dbReference type="Rhea" id="RHEA:14829"/>
        <dbReference type="ChEBI" id="CHEBI:29919"/>
        <dbReference type="ChEBI" id="CHEBI:30089"/>
        <dbReference type="ChEBI" id="CHEBI:35235"/>
        <dbReference type="ChEBI" id="CHEBI:58340"/>
        <dbReference type="EC" id="2.5.1.47"/>
    </reaction>
</comment>
<dbReference type="RefSeq" id="WP_013457228.1">
    <property type="nucleotide sequence ID" value="NC_014761.1"/>
</dbReference>
<dbReference type="GO" id="GO:0004124">
    <property type="term" value="F:cysteine synthase activity"/>
    <property type="evidence" value="ECO:0007669"/>
    <property type="project" value="UniProtKB-UniRule"/>
</dbReference>
<keyword evidence="4 11" id="KW-0028">Amino-acid biosynthesis</keyword>
<dbReference type="CDD" id="cd01561">
    <property type="entry name" value="CBS_like"/>
    <property type="match status" value="1"/>
</dbReference>
<evidence type="ECO:0000259" key="12">
    <source>
        <dbReference type="Pfam" id="PF00291"/>
    </source>
</evidence>
<feature type="binding site" evidence="9">
    <location>
        <position position="262"/>
    </location>
    <ligand>
        <name>pyridoxal 5'-phosphate</name>
        <dbReference type="ChEBI" id="CHEBI:597326"/>
    </ligand>
</feature>
<evidence type="ECO:0000256" key="11">
    <source>
        <dbReference type="RuleBase" id="RU003985"/>
    </source>
</evidence>
<proteinExistence type="inferred from homology"/>